<dbReference type="PANTHER" id="PTHR47782">
    <property type="entry name" value="ZN(II)2CYS6 TRANSCRIPTION FACTOR (EUROFUNG)-RELATED"/>
    <property type="match status" value="1"/>
</dbReference>
<evidence type="ECO:0000313" key="10">
    <source>
        <dbReference type="EMBL" id="TKX21350.1"/>
    </source>
</evidence>
<evidence type="ECO:0000256" key="8">
    <source>
        <dbReference type="SAM" id="MobiDB-lite"/>
    </source>
</evidence>
<feature type="compositionally biased region" description="Polar residues" evidence="8">
    <location>
        <begin position="150"/>
        <end position="166"/>
    </location>
</feature>
<evidence type="ECO:0000256" key="6">
    <source>
        <dbReference type="ARBA" id="ARBA00023163"/>
    </source>
</evidence>
<evidence type="ECO:0000259" key="9">
    <source>
        <dbReference type="PROSITE" id="PS50048"/>
    </source>
</evidence>
<dbReference type="GO" id="GO:0008270">
    <property type="term" value="F:zinc ion binding"/>
    <property type="evidence" value="ECO:0007669"/>
    <property type="project" value="InterPro"/>
</dbReference>
<keyword evidence="2" id="KW-0479">Metal-binding</keyword>
<feature type="compositionally biased region" description="Polar residues" evidence="8">
    <location>
        <begin position="132"/>
        <end position="143"/>
    </location>
</feature>
<dbReference type="Proteomes" id="UP000308133">
    <property type="component" value="Unassembled WGS sequence"/>
</dbReference>
<dbReference type="InterPro" id="IPR007219">
    <property type="entry name" value="XnlR_reg_dom"/>
</dbReference>
<evidence type="ECO:0000256" key="7">
    <source>
        <dbReference type="ARBA" id="ARBA00023242"/>
    </source>
</evidence>
<feature type="domain" description="Zn(2)-C6 fungal-type" evidence="9">
    <location>
        <begin position="55"/>
        <end position="84"/>
    </location>
</feature>
<keyword evidence="7" id="KW-0539">Nucleus</keyword>
<feature type="compositionally biased region" description="Pro residues" evidence="8">
    <location>
        <begin position="774"/>
        <end position="783"/>
    </location>
</feature>
<feature type="region of interest" description="Disordered" evidence="8">
    <location>
        <begin position="839"/>
        <end position="864"/>
    </location>
</feature>
<dbReference type="GO" id="GO:0045944">
    <property type="term" value="P:positive regulation of transcription by RNA polymerase II"/>
    <property type="evidence" value="ECO:0007669"/>
    <property type="project" value="TreeGrafter"/>
</dbReference>
<accession>A0A4U7AXG3</accession>
<dbReference type="PROSITE" id="PS00463">
    <property type="entry name" value="ZN2_CY6_FUNGAL_1"/>
    <property type="match status" value="1"/>
</dbReference>
<feature type="region of interest" description="Disordered" evidence="8">
    <location>
        <begin position="878"/>
        <end position="915"/>
    </location>
</feature>
<dbReference type="AlphaFoldDB" id="A0A4U7AXG3"/>
<dbReference type="InterPro" id="IPR052202">
    <property type="entry name" value="Yeast_MetPath_Reg"/>
</dbReference>
<sequence length="998" mass="110342">MDDNEQQPEVFKKPLKRKRSSLEPNATTQNNAQAADDHNDGSKSSGVTAFRTVSACNRCRSRKNRCDQALPACGNCEKAGTPCVGYDANLNRTVPRNYVLYLENRLEKLESLLDEHGIPYPPPSELAIDSEPNGTTQQSTTPSHARKQSGPPQNVVASPAQSGRNSTVKEEETQSKRPRNFTGPDRRVSMSAISFASVVREAVKKYLAHGGRAQLKGAKDGREDGAQNDSFFGLYTPPITRPAPFPQPEIARDLSHLYFEHSNPQIPILHRGEFSQFLERVYALKPEERSVRAVFFVNITCAIGAGIIMDKSNEHDQQSSDEDVKHELGTTSSLKHAEPEQYFAAAMTCLETFLSAPRAIESTPMGLEELQAVLLVANFSLLRPVTPGLWYIAGIAMRLAKNLGLYHEGPEDIDTARPVAVGESEAEARKHHQALGRLWWSRDMRRRLWYSTYSIDRLVSVCVGRPTSIDETVITTPFPSGLDDRYIGPTGIDYPPVSPGAVLPSYKRVSYHYFRLRLLQSEILQVLEARRAQLIRGTGLPHLENPYLPSDLKEPFLARFNGDFRHWRLDIDTRLTQWQREGPRQEDTGVKFNPLFLELNYWQTMVMLYRHSLSIPDQLAGELDESTLEESRNTRYADAEDREDEQMVFYKAGIAGQQVLRIYRQLHLKRLVNYTYLATHHIFICGVSFLYAIWQSPLVRQSIKPEDIDLTVLAATTVLTSLIPKCPPAQNARDAFKRMSKVTVAFYLANLPTQTSSQANAFLPPLQTSLPNPHQQPLPPSIPTPSTGNPNTHRRPQFDTGFKSLFSEEDLAMRSPDFPLPKKFLPVFDRSRNAAAVAAAASNNAAPPRPTSNPGSHHSSLSDQQRMEMLLDPSLRDAGPLHQQQMTPPGFGAPRTPGSGSARGSVGQEGAYPGIDGQRVGADGQYLDDSFWEYFQDGAGGVGVPGGVDGEGLGTAGLGFELGFGAGLDVEGVGAEQWPERGFEMLDGWLLGGGGGGS</sequence>
<feature type="region of interest" description="Disordered" evidence="8">
    <location>
        <begin position="763"/>
        <end position="799"/>
    </location>
</feature>
<dbReference type="CDD" id="cd12148">
    <property type="entry name" value="fungal_TF_MHR"/>
    <property type="match status" value="1"/>
</dbReference>
<organism evidence="10 11">
    <name type="scientific">Elsinoe australis</name>
    <dbReference type="NCBI Taxonomy" id="40998"/>
    <lineage>
        <taxon>Eukaryota</taxon>
        <taxon>Fungi</taxon>
        <taxon>Dikarya</taxon>
        <taxon>Ascomycota</taxon>
        <taxon>Pezizomycotina</taxon>
        <taxon>Dothideomycetes</taxon>
        <taxon>Dothideomycetidae</taxon>
        <taxon>Myriangiales</taxon>
        <taxon>Elsinoaceae</taxon>
        <taxon>Elsinoe</taxon>
    </lineage>
</organism>
<comment type="subcellular location">
    <subcellularLocation>
        <location evidence="1">Nucleus</location>
    </subcellularLocation>
</comment>
<dbReference type="InterPro" id="IPR036864">
    <property type="entry name" value="Zn2-C6_fun-type_DNA-bd_sf"/>
</dbReference>
<feature type="compositionally biased region" description="Low complexity" evidence="8">
    <location>
        <begin position="25"/>
        <end position="34"/>
    </location>
</feature>
<dbReference type="PROSITE" id="PS50048">
    <property type="entry name" value="ZN2_CY6_FUNGAL_2"/>
    <property type="match status" value="1"/>
</dbReference>
<keyword evidence="3" id="KW-0862">Zinc</keyword>
<keyword evidence="6" id="KW-0804">Transcription</keyword>
<dbReference type="PANTHER" id="PTHR47782:SF1">
    <property type="entry name" value="PYRIMIDINE PATHWAY REGULATORY PROTEIN 1"/>
    <property type="match status" value="1"/>
</dbReference>
<evidence type="ECO:0000256" key="2">
    <source>
        <dbReference type="ARBA" id="ARBA00022723"/>
    </source>
</evidence>
<gene>
    <name evidence="10" type="ORF">C1H76_6424</name>
</gene>
<dbReference type="CDD" id="cd00067">
    <property type="entry name" value="GAL4"/>
    <property type="match status" value="1"/>
</dbReference>
<dbReference type="EMBL" id="PTQR01000081">
    <property type="protein sequence ID" value="TKX21350.1"/>
    <property type="molecule type" value="Genomic_DNA"/>
</dbReference>
<dbReference type="SUPFAM" id="SSF57701">
    <property type="entry name" value="Zn2/Cys6 DNA-binding domain"/>
    <property type="match status" value="1"/>
</dbReference>
<evidence type="ECO:0000256" key="4">
    <source>
        <dbReference type="ARBA" id="ARBA00023015"/>
    </source>
</evidence>
<evidence type="ECO:0000256" key="3">
    <source>
        <dbReference type="ARBA" id="ARBA00022833"/>
    </source>
</evidence>
<protein>
    <submittedName>
        <fullName evidence="10">Positive regulator of purine utilization-like protein</fullName>
    </submittedName>
</protein>
<reference evidence="10 11" key="1">
    <citation type="submission" date="2018-02" db="EMBL/GenBank/DDBJ databases">
        <title>Draft genome sequences of Elsinoe sp., causing black scab on jojoba.</title>
        <authorList>
            <person name="Stodart B."/>
            <person name="Jeffress S."/>
            <person name="Ash G."/>
            <person name="Arun Chinnappa K."/>
        </authorList>
    </citation>
    <scope>NUCLEOTIDE SEQUENCE [LARGE SCALE GENOMIC DNA]</scope>
    <source>
        <strain evidence="10 11">Hillstone_2</strain>
    </source>
</reference>
<keyword evidence="4" id="KW-0805">Transcription regulation</keyword>
<proteinExistence type="predicted"/>
<keyword evidence="5" id="KW-0238">DNA-binding</keyword>
<dbReference type="GO" id="GO:0000981">
    <property type="term" value="F:DNA-binding transcription factor activity, RNA polymerase II-specific"/>
    <property type="evidence" value="ECO:0007669"/>
    <property type="project" value="InterPro"/>
</dbReference>
<dbReference type="InterPro" id="IPR001138">
    <property type="entry name" value="Zn2Cys6_DnaBD"/>
</dbReference>
<dbReference type="SMART" id="SM00906">
    <property type="entry name" value="Fungal_trans"/>
    <property type="match status" value="1"/>
</dbReference>
<dbReference type="GO" id="GO:0043565">
    <property type="term" value="F:sequence-specific DNA binding"/>
    <property type="evidence" value="ECO:0007669"/>
    <property type="project" value="TreeGrafter"/>
</dbReference>
<feature type="region of interest" description="Disordered" evidence="8">
    <location>
        <begin position="1"/>
        <end position="46"/>
    </location>
</feature>
<dbReference type="Gene3D" id="4.10.240.10">
    <property type="entry name" value="Zn(2)-C6 fungal-type DNA-binding domain"/>
    <property type="match status" value="1"/>
</dbReference>
<dbReference type="CDD" id="cd14723">
    <property type="entry name" value="ZIP_Ppr1"/>
    <property type="match status" value="1"/>
</dbReference>
<feature type="compositionally biased region" description="Polar residues" evidence="8">
    <location>
        <begin position="763"/>
        <end position="773"/>
    </location>
</feature>
<feature type="compositionally biased region" description="Polar residues" evidence="8">
    <location>
        <begin position="855"/>
        <end position="864"/>
    </location>
</feature>
<evidence type="ECO:0000256" key="1">
    <source>
        <dbReference type="ARBA" id="ARBA00004123"/>
    </source>
</evidence>
<dbReference type="Pfam" id="PF00172">
    <property type="entry name" value="Zn_clus"/>
    <property type="match status" value="1"/>
</dbReference>
<feature type="region of interest" description="Disordered" evidence="8">
    <location>
        <begin position="116"/>
        <end position="186"/>
    </location>
</feature>
<evidence type="ECO:0000313" key="11">
    <source>
        <dbReference type="Proteomes" id="UP000308133"/>
    </source>
</evidence>
<dbReference type="Pfam" id="PF04082">
    <property type="entry name" value="Fungal_trans"/>
    <property type="match status" value="1"/>
</dbReference>
<dbReference type="GO" id="GO:0005634">
    <property type="term" value="C:nucleus"/>
    <property type="evidence" value="ECO:0007669"/>
    <property type="project" value="UniProtKB-SubCell"/>
</dbReference>
<dbReference type="GO" id="GO:0006351">
    <property type="term" value="P:DNA-templated transcription"/>
    <property type="evidence" value="ECO:0007669"/>
    <property type="project" value="InterPro"/>
</dbReference>
<name>A0A4U7AXG3_9PEZI</name>
<comment type="caution">
    <text evidence="10">The sequence shown here is derived from an EMBL/GenBank/DDBJ whole genome shotgun (WGS) entry which is preliminary data.</text>
</comment>
<dbReference type="SMART" id="SM00066">
    <property type="entry name" value="GAL4"/>
    <property type="match status" value="1"/>
</dbReference>
<evidence type="ECO:0000256" key="5">
    <source>
        <dbReference type="ARBA" id="ARBA00023125"/>
    </source>
</evidence>